<dbReference type="EMBL" id="CP036280">
    <property type="protein sequence ID" value="QDU72134.1"/>
    <property type="molecule type" value="Genomic_DNA"/>
</dbReference>
<dbReference type="Proteomes" id="UP000320386">
    <property type="component" value="Chromosome"/>
</dbReference>
<proteinExistence type="predicted"/>
<dbReference type="AlphaFoldDB" id="A0A518BYU9"/>
<accession>A0A518BYU9</accession>
<protein>
    <submittedName>
        <fullName evidence="1">Uncharacterized protein</fullName>
    </submittedName>
</protein>
<organism evidence="1 2">
    <name type="scientific">Mucisphaera calidilacus</name>
    <dbReference type="NCBI Taxonomy" id="2527982"/>
    <lineage>
        <taxon>Bacteria</taxon>
        <taxon>Pseudomonadati</taxon>
        <taxon>Planctomycetota</taxon>
        <taxon>Phycisphaerae</taxon>
        <taxon>Phycisphaerales</taxon>
        <taxon>Phycisphaeraceae</taxon>
        <taxon>Mucisphaera</taxon>
    </lineage>
</organism>
<keyword evidence="2" id="KW-1185">Reference proteome</keyword>
<evidence type="ECO:0000313" key="1">
    <source>
        <dbReference type="EMBL" id="QDU72134.1"/>
    </source>
</evidence>
<gene>
    <name evidence="1" type="ORF">Pan265_19970</name>
</gene>
<evidence type="ECO:0000313" key="2">
    <source>
        <dbReference type="Proteomes" id="UP000320386"/>
    </source>
</evidence>
<reference evidence="1 2" key="1">
    <citation type="submission" date="2019-02" db="EMBL/GenBank/DDBJ databases">
        <title>Deep-cultivation of Planctomycetes and their phenomic and genomic characterization uncovers novel biology.</title>
        <authorList>
            <person name="Wiegand S."/>
            <person name="Jogler M."/>
            <person name="Boedeker C."/>
            <person name="Pinto D."/>
            <person name="Vollmers J."/>
            <person name="Rivas-Marin E."/>
            <person name="Kohn T."/>
            <person name="Peeters S.H."/>
            <person name="Heuer A."/>
            <person name="Rast P."/>
            <person name="Oberbeckmann S."/>
            <person name="Bunk B."/>
            <person name="Jeske O."/>
            <person name="Meyerdierks A."/>
            <person name="Storesund J.E."/>
            <person name="Kallscheuer N."/>
            <person name="Luecker S."/>
            <person name="Lage O.M."/>
            <person name="Pohl T."/>
            <person name="Merkel B.J."/>
            <person name="Hornburger P."/>
            <person name="Mueller R.-W."/>
            <person name="Bruemmer F."/>
            <person name="Labrenz M."/>
            <person name="Spormann A.M."/>
            <person name="Op den Camp H."/>
            <person name="Overmann J."/>
            <person name="Amann R."/>
            <person name="Jetten M.S.M."/>
            <person name="Mascher T."/>
            <person name="Medema M.H."/>
            <person name="Devos D.P."/>
            <person name="Kaster A.-K."/>
            <person name="Ovreas L."/>
            <person name="Rohde M."/>
            <person name="Galperin M.Y."/>
            <person name="Jogler C."/>
        </authorList>
    </citation>
    <scope>NUCLEOTIDE SEQUENCE [LARGE SCALE GENOMIC DNA]</scope>
    <source>
        <strain evidence="1 2">Pan265</strain>
    </source>
</reference>
<sequence>MRRSAALSAVMIGLFVGSLALAGYLKVEAETEALPEMADDASVRQPFREVDLGGTRLHVPAGWVQTEETNNEGWLDQTGGYLIFIDPERPASRRIRLAYIDQPDGTRVPDVFQKFLGDKINYFKPFEENIRRYRGNTHSATTVSKVFPIEVRMEGRVIPGRAQIDFAVLHRNNSDGERFWLIYLSDVIPPAPEGEELKRMNDFIFQTAVRHARPKAPSSVPEAIGP</sequence>
<name>A0A518BYU9_9BACT</name>
<dbReference type="KEGG" id="mcad:Pan265_19970"/>